<proteinExistence type="predicted"/>
<dbReference type="PANTHER" id="PTHR34136">
    <property type="match status" value="1"/>
</dbReference>
<keyword evidence="1" id="KW-0328">Glycosyltransferase</keyword>
<dbReference type="AlphaFoldDB" id="A0A7V1EIJ0"/>
<dbReference type="PANTHER" id="PTHR34136:SF1">
    <property type="entry name" value="UDP-N-ACETYL-D-MANNOSAMINURONIC ACID TRANSFERASE"/>
    <property type="match status" value="1"/>
</dbReference>
<protein>
    <submittedName>
        <fullName evidence="3">Glycosyltransferase</fullName>
    </submittedName>
</protein>
<dbReference type="GO" id="GO:0016758">
    <property type="term" value="F:hexosyltransferase activity"/>
    <property type="evidence" value="ECO:0007669"/>
    <property type="project" value="TreeGrafter"/>
</dbReference>
<gene>
    <name evidence="3" type="ORF">ENP86_08700</name>
</gene>
<evidence type="ECO:0000313" key="3">
    <source>
        <dbReference type="EMBL" id="HDY59613.1"/>
    </source>
</evidence>
<dbReference type="EMBL" id="DSKY01000021">
    <property type="protein sequence ID" value="HDY59613.1"/>
    <property type="molecule type" value="Genomic_DNA"/>
</dbReference>
<organism evidence="3">
    <name type="scientific">candidate division WOR-3 bacterium</name>
    <dbReference type="NCBI Taxonomy" id="2052148"/>
    <lineage>
        <taxon>Bacteria</taxon>
        <taxon>Bacteria division WOR-3</taxon>
    </lineage>
</organism>
<dbReference type="InterPro" id="IPR004629">
    <property type="entry name" value="WecG_TagA_CpsF"/>
</dbReference>
<accession>A0A7V1EIJ0</accession>
<reference evidence="3" key="1">
    <citation type="journal article" date="2020" name="mSystems">
        <title>Genome- and Community-Level Interaction Insights into Carbon Utilization and Element Cycling Functions of Hydrothermarchaeota in Hydrothermal Sediment.</title>
        <authorList>
            <person name="Zhou Z."/>
            <person name="Liu Y."/>
            <person name="Xu W."/>
            <person name="Pan J."/>
            <person name="Luo Z.H."/>
            <person name="Li M."/>
        </authorList>
    </citation>
    <scope>NUCLEOTIDE SEQUENCE [LARGE SCALE GENOMIC DNA]</scope>
    <source>
        <strain evidence="3">SpSt-258</strain>
    </source>
</reference>
<evidence type="ECO:0000256" key="1">
    <source>
        <dbReference type="ARBA" id="ARBA00022676"/>
    </source>
</evidence>
<sequence>MAGHKGRVKAVQLGVGAAFDYIAGNLSEAPDWMKRHYLEWLYRLPQQPKKTIYRMSLLPEFLIRLFIQKFWH</sequence>
<name>A0A7V1EIJ0_UNCW3</name>
<dbReference type="Pfam" id="PF03808">
    <property type="entry name" value="Glyco_tran_WecG"/>
    <property type="match status" value="1"/>
</dbReference>
<evidence type="ECO:0000256" key="2">
    <source>
        <dbReference type="ARBA" id="ARBA00022679"/>
    </source>
</evidence>
<keyword evidence="2 3" id="KW-0808">Transferase</keyword>
<comment type="caution">
    <text evidence="3">The sequence shown here is derived from an EMBL/GenBank/DDBJ whole genome shotgun (WGS) entry which is preliminary data.</text>
</comment>